<protein>
    <recommendedName>
        <fullName evidence="4">Minor tail protein</fullName>
    </recommendedName>
</protein>
<reference evidence="2 3" key="1">
    <citation type="submission" date="2015-07" db="EMBL/GenBank/DDBJ databases">
        <title>Genome sequencing of Kibdelosporangium phytohabitans.</title>
        <authorList>
            <person name="Qin S."/>
            <person name="Xing K."/>
        </authorList>
    </citation>
    <scope>NUCLEOTIDE SEQUENCE [LARGE SCALE GENOMIC DNA]</scope>
    <source>
        <strain evidence="2 3">KLBMP1111</strain>
    </source>
</reference>
<dbReference type="EMBL" id="CP012752">
    <property type="protein sequence ID" value="ALG07666.1"/>
    <property type="molecule type" value="Genomic_DNA"/>
</dbReference>
<dbReference type="KEGG" id="kphy:AOZ06_13105"/>
<evidence type="ECO:0000313" key="2">
    <source>
        <dbReference type="EMBL" id="ALG07722.1"/>
    </source>
</evidence>
<name>A0A0N9HZE6_9PSEU</name>
<dbReference type="Pfam" id="PF12789">
    <property type="entry name" value="PTR"/>
    <property type="match status" value="2"/>
</dbReference>
<keyword evidence="3" id="KW-1185">Reference proteome</keyword>
<dbReference type="AlphaFoldDB" id="A0A0N9HZE6"/>
<accession>A0A0N9HZE6</accession>
<organism evidence="2 3">
    <name type="scientific">Kibdelosporangium phytohabitans</name>
    <dbReference type="NCBI Taxonomy" id="860235"/>
    <lineage>
        <taxon>Bacteria</taxon>
        <taxon>Bacillati</taxon>
        <taxon>Actinomycetota</taxon>
        <taxon>Actinomycetes</taxon>
        <taxon>Pseudonocardiales</taxon>
        <taxon>Pseudonocardiaceae</taxon>
        <taxon>Kibdelosporangium</taxon>
    </lineage>
</organism>
<gene>
    <name evidence="1" type="ORF">AOZ06_12785</name>
    <name evidence="2" type="ORF">AOZ06_13105</name>
</gene>
<sequence length="494" mass="50461">MEWSTRTVVGSWPRFGAGVSTGRVDFVPTGGPWWSVAGKTVPPETITAELVDGEISVEIPTTDDPSVRPAGGTWTVREKVNGIARTPYAITVPAGDVPLRLADIAPVSPVGAVERVVRSVGGIQPNETGDVEIPELSGGGTVESVDGRTGAVSLGDLYVDPTELATALATRAALAHTHSIADVVGLASALGAKADTAVLAAVAISGSYADLTGTVPTAALPPLAVNETSVVASQAAMLALPAQRGDMAIRTDTGRTYVLAADNPATLANWKEVLAAGQVQSVAGQSGVVVLSRADVGLANVDNTADTAKPISTATQAALDGKAATSHNHAVADVTGLQTSLNAKATKLVVRQAWITSGDVSPLPNTSGTWQILTGFELSIPAQAGDYVELAVNALRLDSTGNSWMDQGVVVGTSVVRYLSSGSATPGFEGDPGWTRGSGYASKSAPRGFTVTSGDLDNGAVRFCLAVKSNGTGTLNASTNYPFYWRARNFGSVA</sequence>
<evidence type="ECO:0008006" key="4">
    <source>
        <dbReference type="Google" id="ProtNLM"/>
    </source>
</evidence>
<proteinExistence type="predicted"/>
<dbReference type="EMBL" id="CP012752">
    <property type="protein sequence ID" value="ALG07722.1"/>
    <property type="molecule type" value="Genomic_DNA"/>
</dbReference>
<dbReference type="KEGG" id="kphy:AOZ06_12785"/>
<evidence type="ECO:0000313" key="1">
    <source>
        <dbReference type="EMBL" id="ALG07666.1"/>
    </source>
</evidence>
<dbReference type="Proteomes" id="UP000063699">
    <property type="component" value="Chromosome"/>
</dbReference>
<dbReference type="STRING" id="860235.AOZ06_12785"/>
<evidence type="ECO:0000313" key="3">
    <source>
        <dbReference type="Proteomes" id="UP000063699"/>
    </source>
</evidence>